<reference evidence="12" key="1">
    <citation type="submission" date="2020-04" db="EMBL/GenBank/DDBJ databases">
        <authorList>
            <person name="Zhang T."/>
        </authorList>
    </citation>
    <scope>NUCLEOTIDE SEQUENCE</scope>
    <source>
        <strain evidence="12">HKST-UBA01</strain>
    </source>
</reference>
<keyword evidence="7" id="KW-0460">Magnesium</keyword>
<evidence type="ECO:0000256" key="6">
    <source>
        <dbReference type="ARBA" id="ARBA00022723"/>
    </source>
</evidence>
<dbReference type="SMART" id="SM00316">
    <property type="entry name" value="S1"/>
    <property type="match status" value="1"/>
</dbReference>
<dbReference type="Gene3D" id="2.40.50.140">
    <property type="entry name" value="Nucleic acid-binding proteins"/>
    <property type="match status" value="1"/>
</dbReference>
<evidence type="ECO:0000259" key="11">
    <source>
        <dbReference type="PROSITE" id="PS50126"/>
    </source>
</evidence>
<dbReference type="PIRSF" id="PIRSF005499">
    <property type="entry name" value="PNPase"/>
    <property type="match status" value="1"/>
</dbReference>
<dbReference type="InterPro" id="IPR001247">
    <property type="entry name" value="ExoRNase_PH_dom1"/>
</dbReference>
<dbReference type="SUPFAM" id="SSF50249">
    <property type="entry name" value="Nucleic acid-binding proteins"/>
    <property type="match status" value="1"/>
</dbReference>
<dbReference type="NCBIfam" id="TIGR03591">
    <property type="entry name" value="polynuc_phos"/>
    <property type="match status" value="1"/>
</dbReference>
<evidence type="ECO:0000256" key="8">
    <source>
        <dbReference type="ARBA" id="ARBA00022884"/>
    </source>
</evidence>
<organism evidence="12 13">
    <name type="scientific">Eiseniibacteriota bacterium</name>
    <dbReference type="NCBI Taxonomy" id="2212470"/>
    <lineage>
        <taxon>Bacteria</taxon>
        <taxon>Candidatus Eiseniibacteriota</taxon>
    </lineage>
</organism>
<dbReference type="GO" id="GO:0006396">
    <property type="term" value="P:RNA processing"/>
    <property type="evidence" value="ECO:0007669"/>
    <property type="project" value="InterPro"/>
</dbReference>
<evidence type="ECO:0000256" key="7">
    <source>
        <dbReference type="ARBA" id="ARBA00022842"/>
    </source>
</evidence>
<dbReference type="Pfam" id="PF01138">
    <property type="entry name" value="RNase_PH"/>
    <property type="match status" value="2"/>
</dbReference>
<dbReference type="SUPFAM" id="SSF54791">
    <property type="entry name" value="Eukaryotic type KH-domain (KH-domain type I)"/>
    <property type="match status" value="1"/>
</dbReference>
<dbReference type="PANTHER" id="PTHR11252:SF0">
    <property type="entry name" value="POLYRIBONUCLEOTIDE NUCLEOTIDYLTRANSFERASE 1, MITOCHONDRIAL"/>
    <property type="match status" value="1"/>
</dbReference>
<dbReference type="InterPro" id="IPR027408">
    <property type="entry name" value="PNPase/RNase_PH_dom_sf"/>
</dbReference>
<sequence>MKLEPRWTGSTDVDGVKIEMETGRIARQANGSVLIRRGGTALLVTAVAANEPRAGTDFFPLTVEYRERFSAAGKFPGGYRKKEGRITDREILSCRLVDRTVRPLFPDGYYNEVQIQANVLAFDGDGDPEVLAIIGGAAALHFSDIPFRGPVVGLRVVKTKDGAIRALPNAKERESALLDMVISIGPDGLVMLEGLANEVPESDVVAAIDKASAAAKPLFTLLNEARSALGCEARPFDPPAPDATLVETVHAVAAAPLEEAYRIAAKQARQEAVDTISRDVQARFAESHPDQTSDVGTILHDLEKKILRSMALGEQRRVDGRGPTEIRPIFVEAGVLPSLHGSALFTRGETQALVVATLGTAKDEQDVETLGGSERERFQLHYSFPPYSVGEIRPLRGPGRREIGHGNLAFRGLAAVIPTASQFPYTIKVESEVTESNGSSSMATVCGGCLALMDAGIPVRRPVAGIAMGLISEGDRAVVLSDILGAEDHLGDMDFKVAGTTEGVTAVQLDNKLGWLPAELLERALAQAREGRLHILKEMSTALAEPRPELSPTAPRIQVMKIGTHRIRFLIGPAGKTIRDVEATTGATVEVTDDGTVKLFGPNREALRAAERRVQQLTGEPEVGKIYRGVVTGVKDFGCFVRLFEGIEGLVHISELDHGRVAETGQIASEGDEMI</sequence>
<comment type="caution">
    <text evidence="12">The sequence shown here is derived from an EMBL/GenBank/DDBJ whole genome shotgun (WGS) entry which is preliminary data.</text>
</comment>
<name>A0A956RQL2_UNCEI</name>
<keyword evidence="5 12" id="KW-0548">Nucleotidyltransferase</keyword>
<keyword evidence="4 12" id="KW-0808">Transferase</keyword>
<keyword evidence="8 10" id="KW-0694">RNA-binding</keyword>
<proteinExistence type="inferred from homology"/>
<dbReference type="Gene3D" id="3.30.230.70">
    <property type="entry name" value="GHMP Kinase, N-terminal domain"/>
    <property type="match status" value="2"/>
</dbReference>
<dbReference type="FunFam" id="3.30.1370.10:FF:000001">
    <property type="entry name" value="Polyribonucleotide nucleotidyltransferase"/>
    <property type="match status" value="1"/>
</dbReference>
<evidence type="ECO:0000256" key="4">
    <source>
        <dbReference type="ARBA" id="ARBA00022679"/>
    </source>
</evidence>
<dbReference type="InterPro" id="IPR012340">
    <property type="entry name" value="NA-bd_OB-fold"/>
</dbReference>
<dbReference type="CDD" id="cd02393">
    <property type="entry name" value="KH-I_PNPase"/>
    <property type="match status" value="1"/>
</dbReference>
<protein>
    <recommendedName>
        <fullName evidence="2 9">Polyribonucleotide nucleotidyltransferase</fullName>
        <ecNumber evidence="2 9">2.7.7.8</ecNumber>
    </recommendedName>
</protein>
<evidence type="ECO:0000256" key="1">
    <source>
        <dbReference type="ARBA" id="ARBA00007404"/>
    </source>
</evidence>
<accession>A0A956RQL2</accession>
<dbReference type="PANTHER" id="PTHR11252">
    <property type="entry name" value="POLYRIBONUCLEOTIDE NUCLEOTIDYLTRANSFERASE"/>
    <property type="match status" value="1"/>
</dbReference>
<dbReference type="Pfam" id="PF00575">
    <property type="entry name" value="S1"/>
    <property type="match status" value="1"/>
</dbReference>
<dbReference type="SUPFAM" id="SSF46915">
    <property type="entry name" value="Polynucleotide phosphorylase/guanosine pentaphosphate synthase (PNPase/GPSI), domain 3"/>
    <property type="match status" value="1"/>
</dbReference>
<dbReference type="InterPro" id="IPR015848">
    <property type="entry name" value="PNPase_PH_RNA-bd_bac/org-type"/>
</dbReference>
<dbReference type="AlphaFoldDB" id="A0A956RQL2"/>
<dbReference type="InterPro" id="IPR036612">
    <property type="entry name" value="KH_dom_type_1_sf"/>
</dbReference>
<dbReference type="EMBL" id="JAGQHR010000578">
    <property type="protein sequence ID" value="MCA9729115.1"/>
    <property type="molecule type" value="Genomic_DNA"/>
</dbReference>
<feature type="domain" description="S1 motif" evidence="11">
    <location>
        <begin position="624"/>
        <end position="675"/>
    </location>
</feature>
<dbReference type="GO" id="GO:0000175">
    <property type="term" value="F:3'-5'-RNA exonuclease activity"/>
    <property type="evidence" value="ECO:0007669"/>
    <property type="project" value="TreeGrafter"/>
</dbReference>
<evidence type="ECO:0000313" key="12">
    <source>
        <dbReference type="EMBL" id="MCA9729115.1"/>
    </source>
</evidence>
<evidence type="ECO:0000256" key="3">
    <source>
        <dbReference type="ARBA" id="ARBA00022490"/>
    </source>
</evidence>
<feature type="non-terminal residue" evidence="12">
    <location>
        <position position="675"/>
    </location>
</feature>
<dbReference type="GO" id="GO:0046872">
    <property type="term" value="F:metal ion binding"/>
    <property type="evidence" value="ECO:0007669"/>
    <property type="project" value="UniProtKB-KW"/>
</dbReference>
<dbReference type="GO" id="GO:0003723">
    <property type="term" value="F:RNA binding"/>
    <property type="evidence" value="ECO:0007669"/>
    <property type="project" value="UniProtKB-UniRule"/>
</dbReference>
<reference evidence="12" key="2">
    <citation type="journal article" date="2021" name="Microbiome">
        <title>Successional dynamics and alternative stable states in a saline activated sludge microbial community over 9 years.</title>
        <authorList>
            <person name="Wang Y."/>
            <person name="Ye J."/>
            <person name="Ju F."/>
            <person name="Liu L."/>
            <person name="Boyd J.A."/>
            <person name="Deng Y."/>
            <person name="Parks D.H."/>
            <person name="Jiang X."/>
            <person name="Yin X."/>
            <person name="Woodcroft B.J."/>
            <person name="Tyson G.W."/>
            <person name="Hugenholtz P."/>
            <person name="Polz M.F."/>
            <person name="Zhang T."/>
        </authorList>
    </citation>
    <scope>NUCLEOTIDE SEQUENCE</scope>
    <source>
        <strain evidence="12">HKST-UBA01</strain>
    </source>
</reference>
<gene>
    <name evidence="12" type="primary">pnp</name>
    <name evidence="12" type="ORF">KC729_15605</name>
</gene>
<evidence type="ECO:0000313" key="13">
    <source>
        <dbReference type="Proteomes" id="UP000697710"/>
    </source>
</evidence>
<dbReference type="FunFam" id="3.30.230.70:FF:000001">
    <property type="entry name" value="Polyribonucleotide nucleotidyltransferase"/>
    <property type="match status" value="1"/>
</dbReference>
<dbReference type="InterPro" id="IPR036345">
    <property type="entry name" value="ExoRNase_PH_dom2_sf"/>
</dbReference>
<comment type="similarity">
    <text evidence="1">Belongs to the polyribonucleotide nucleotidyltransferase family.</text>
</comment>
<evidence type="ECO:0000256" key="10">
    <source>
        <dbReference type="PROSITE-ProRule" id="PRU00117"/>
    </source>
</evidence>
<dbReference type="Gene3D" id="3.30.1370.10">
    <property type="entry name" value="K Homology domain, type 1"/>
    <property type="match status" value="1"/>
</dbReference>
<keyword evidence="3" id="KW-0963">Cytoplasm</keyword>
<dbReference type="Proteomes" id="UP000697710">
    <property type="component" value="Unassembled WGS sequence"/>
</dbReference>
<keyword evidence="6" id="KW-0479">Metal-binding</keyword>
<dbReference type="InterPro" id="IPR020568">
    <property type="entry name" value="Ribosomal_Su5_D2-typ_SF"/>
</dbReference>
<dbReference type="PROSITE" id="PS50084">
    <property type="entry name" value="KH_TYPE_1"/>
    <property type="match status" value="1"/>
</dbReference>
<dbReference type="Pfam" id="PF03726">
    <property type="entry name" value="PNPase"/>
    <property type="match status" value="1"/>
</dbReference>
<evidence type="ECO:0000256" key="9">
    <source>
        <dbReference type="NCBIfam" id="TIGR03591"/>
    </source>
</evidence>
<dbReference type="InterPro" id="IPR004088">
    <property type="entry name" value="KH_dom_type_1"/>
</dbReference>
<dbReference type="SUPFAM" id="SSF54211">
    <property type="entry name" value="Ribosomal protein S5 domain 2-like"/>
    <property type="match status" value="2"/>
</dbReference>
<dbReference type="Pfam" id="PF00013">
    <property type="entry name" value="KH_1"/>
    <property type="match status" value="1"/>
</dbReference>
<evidence type="ECO:0000256" key="2">
    <source>
        <dbReference type="ARBA" id="ARBA00012416"/>
    </source>
</evidence>
<dbReference type="InterPro" id="IPR036456">
    <property type="entry name" value="PNPase_PH_RNA-bd_sf"/>
</dbReference>
<dbReference type="InterPro" id="IPR003029">
    <property type="entry name" value="S1_domain"/>
</dbReference>
<dbReference type="InterPro" id="IPR012162">
    <property type="entry name" value="PNPase"/>
</dbReference>
<dbReference type="SMART" id="SM00322">
    <property type="entry name" value="KH"/>
    <property type="match status" value="1"/>
</dbReference>
<dbReference type="FunFam" id="3.30.230.70:FF:000002">
    <property type="entry name" value="Polyribonucleotide nucleotidyltransferase"/>
    <property type="match status" value="1"/>
</dbReference>
<dbReference type="EC" id="2.7.7.8" evidence="2 9"/>
<dbReference type="NCBIfam" id="NF008805">
    <property type="entry name" value="PRK11824.1"/>
    <property type="match status" value="1"/>
</dbReference>
<dbReference type="GO" id="GO:0005829">
    <property type="term" value="C:cytosol"/>
    <property type="evidence" value="ECO:0007669"/>
    <property type="project" value="TreeGrafter"/>
</dbReference>
<dbReference type="InterPro" id="IPR004087">
    <property type="entry name" value="KH_dom"/>
</dbReference>
<evidence type="ECO:0000256" key="5">
    <source>
        <dbReference type="ARBA" id="ARBA00022695"/>
    </source>
</evidence>
<dbReference type="GO" id="GO:0004654">
    <property type="term" value="F:polyribonucleotide nucleotidyltransferase activity"/>
    <property type="evidence" value="ECO:0007669"/>
    <property type="project" value="UniProtKB-UniRule"/>
</dbReference>
<dbReference type="SUPFAM" id="SSF55666">
    <property type="entry name" value="Ribonuclease PH domain 2-like"/>
    <property type="match status" value="2"/>
</dbReference>
<dbReference type="PROSITE" id="PS50126">
    <property type="entry name" value="S1"/>
    <property type="match status" value="1"/>
</dbReference>
<dbReference type="GO" id="GO:0006402">
    <property type="term" value="P:mRNA catabolic process"/>
    <property type="evidence" value="ECO:0007669"/>
    <property type="project" value="UniProtKB-UniRule"/>
</dbReference>
<dbReference type="CDD" id="cd11364">
    <property type="entry name" value="RNase_PH_PNPase_2"/>
    <property type="match status" value="1"/>
</dbReference>
<dbReference type="HAMAP" id="MF_01595">
    <property type="entry name" value="PNPase"/>
    <property type="match status" value="1"/>
</dbReference>